<reference evidence="2" key="1">
    <citation type="journal article" date="2012" name="Science">
        <title>Fermentation, hydrogen, and sulfur metabolism in multiple uncultivated bacterial phyla.</title>
        <authorList>
            <person name="Wrighton K.C."/>
            <person name="Thomas B.C."/>
            <person name="Sharon I."/>
            <person name="Miller C.S."/>
            <person name="Castelle C.J."/>
            <person name="VerBerkmoes N.C."/>
            <person name="Wilkins M.J."/>
            <person name="Hettich R.L."/>
            <person name="Lipton M.S."/>
            <person name="Williams K.H."/>
            <person name="Long P.E."/>
            <person name="Banfield J.F."/>
        </authorList>
    </citation>
    <scope>NUCLEOTIDE SEQUENCE [LARGE SCALE GENOMIC DNA]</scope>
</reference>
<organism evidence="2">
    <name type="scientific">uncultured bacterium</name>
    <name type="common">gcode 4</name>
    <dbReference type="NCBI Taxonomy" id="1234023"/>
    <lineage>
        <taxon>Bacteria</taxon>
        <taxon>environmental samples</taxon>
    </lineage>
</organism>
<comment type="caution">
    <text evidence="2">The sequence shown here is derived from an EMBL/GenBank/DDBJ whole genome shotgun (WGS) entry which is preliminary data.</text>
</comment>
<protein>
    <submittedName>
        <fullName evidence="2">Uncharacterized protein</fullName>
    </submittedName>
</protein>
<feature type="transmembrane region" description="Helical" evidence="1">
    <location>
        <begin position="67"/>
        <end position="86"/>
    </location>
</feature>
<feature type="transmembrane region" description="Helical" evidence="1">
    <location>
        <begin position="13"/>
        <end position="30"/>
    </location>
</feature>
<dbReference type="InterPro" id="IPR008523">
    <property type="entry name" value="DUF805"/>
</dbReference>
<keyword evidence="1" id="KW-0812">Transmembrane</keyword>
<feature type="transmembrane region" description="Helical" evidence="1">
    <location>
        <begin position="37"/>
        <end position="55"/>
    </location>
</feature>
<keyword evidence="1" id="KW-1133">Transmembrane helix</keyword>
<evidence type="ECO:0000313" key="2">
    <source>
        <dbReference type="EMBL" id="EKD44576.1"/>
    </source>
</evidence>
<sequence length="152" mass="18223">MENDKQCFWQKEYAQSLLIWLMLLSISYMLKSAHLEIFAYIMVLIASVVLFYASVRRFHDLNNPWMYAFFLFAPVVWLYVIFDLLIRKSVIISNEEDNKVPDPKKDIEKNMKIFLIVIVLLGFWWMSFLNRAEVREKTTSPSSYDYISEIKR</sequence>
<accession>K1Z5S9</accession>
<evidence type="ECO:0000256" key="1">
    <source>
        <dbReference type="SAM" id="Phobius"/>
    </source>
</evidence>
<dbReference type="EMBL" id="AMFJ01028825">
    <property type="protein sequence ID" value="EKD44576.1"/>
    <property type="molecule type" value="Genomic_DNA"/>
</dbReference>
<gene>
    <name evidence="2" type="ORF">ACD_71C00094G0002</name>
</gene>
<name>K1Z5S9_9BACT</name>
<proteinExistence type="predicted"/>
<dbReference type="AlphaFoldDB" id="K1Z5S9"/>
<dbReference type="Pfam" id="PF05656">
    <property type="entry name" value="DUF805"/>
    <property type="match status" value="1"/>
</dbReference>
<keyword evidence="1" id="KW-0472">Membrane</keyword>
<dbReference type="GO" id="GO:0016020">
    <property type="term" value="C:membrane"/>
    <property type="evidence" value="ECO:0007669"/>
    <property type="project" value="InterPro"/>
</dbReference>
<feature type="transmembrane region" description="Helical" evidence="1">
    <location>
        <begin position="113"/>
        <end position="132"/>
    </location>
</feature>